<keyword evidence="5" id="KW-0560">Oxidoreductase</keyword>
<keyword evidence="7" id="KW-1185">Reference proteome</keyword>
<dbReference type="InterPro" id="IPR005025">
    <property type="entry name" value="FMN_Rdtase-like_dom"/>
</dbReference>
<reference evidence="4 7" key="1">
    <citation type="submission" date="2018-02" db="EMBL/GenBank/DDBJ databases">
        <authorList>
            <person name="Rodrigo-Torres L."/>
            <person name="Arahal R. D."/>
            <person name="Lucena T."/>
        </authorList>
    </citation>
    <scope>NUCLEOTIDE SEQUENCE [LARGE SCALE GENOMIC DNA]</scope>
    <source>
        <strain evidence="4 7">CECT 8486</strain>
    </source>
</reference>
<dbReference type="EMBL" id="OKQU01000001">
    <property type="protein sequence ID" value="SPE06794.1"/>
    <property type="molecule type" value="Genomic_DNA"/>
</dbReference>
<reference evidence="5 6" key="2">
    <citation type="submission" date="2018-02" db="EMBL/GenBank/DDBJ databases">
        <authorList>
            <person name="Cohen D.B."/>
            <person name="Kent A.D."/>
        </authorList>
    </citation>
    <scope>NUCLEOTIDE SEQUENCE [LARGE SCALE GENOMIC DNA]</scope>
    <source>
        <strain evidence="5 6">CECT 9216</strain>
    </source>
</reference>
<dbReference type="InterPro" id="IPR051796">
    <property type="entry name" value="ISF_SsuE-like"/>
</dbReference>
<dbReference type="GO" id="GO:0016491">
    <property type="term" value="F:oxidoreductase activity"/>
    <property type="evidence" value="ECO:0007669"/>
    <property type="project" value="UniProtKB-KW"/>
</dbReference>
<gene>
    <name evidence="5" type="primary">ywqN</name>
    <name evidence="4" type="ORF">LES8486_00550</name>
    <name evidence="5" type="ORF">LES9216_00697</name>
</gene>
<dbReference type="EC" id="1.-.-.-" evidence="5"/>
<evidence type="ECO:0000313" key="4">
    <source>
        <dbReference type="EMBL" id="SPD91569.1"/>
    </source>
</evidence>
<accession>A0A2N9K885</accession>
<evidence type="ECO:0000256" key="1">
    <source>
        <dbReference type="ARBA" id="ARBA00022630"/>
    </source>
</evidence>
<dbReference type="AlphaFoldDB" id="A0A2N9K885"/>
<dbReference type="EMBL" id="OKQR01000001">
    <property type="protein sequence ID" value="SPD91569.1"/>
    <property type="molecule type" value="Genomic_DNA"/>
</dbReference>
<sequence>MNILVINGSSRENSNTDSMLAVLLKNLSYCNIALREYKVLPIHDQRHTRKNWETVEDDYSALIQKMVNADIVIFATPIYWYGISGLLKNFIDRWSQSLATNKKFKQDLKRKRIYLLLVGDDKPTIKGMPIIHQFQYICDFLNWNLVDYVIGSGNKPQEVKDDRMAMTKLLQLNQELLLGGSDE</sequence>
<feature type="domain" description="NADPH-dependent FMN reductase-like" evidence="3">
    <location>
        <begin position="1"/>
        <end position="119"/>
    </location>
</feature>
<dbReference type="RefSeq" id="WP_105299633.1">
    <property type="nucleotide sequence ID" value="NZ_CAURUR010000002.1"/>
</dbReference>
<organism evidence="5 6">
    <name type="scientific">Leuconostoc suionicum</name>
    <dbReference type="NCBI Taxonomy" id="1511761"/>
    <lineage>
        <taxon>Bacteria</taxon>
        <taxon>Bacillati</taxon>
        <taxon>Bacillota</taxon>
        <taxon>Bacilli</taxon>
        <taxon>Lactobacillales</taxon>
        <taxon>Lactobacillaceae</taxon>
        <taxon>Leuconostoc</taxon>
    </lineage>
</organism>
<keyword evidence="2" id="KW-0288">FMN</keyword>
<dbReference type="Proteomes" id="UP000239237">
    <property type="component" value="Unassembled WGS sequence"/>
</dbReference>
<evidence type="ECO:0000313" key="6">
    <source>
        <dbReference type="Proteomes" id="UP000237923"/>
    </source>
</evidence>
<name>A0A2N9K885_9LACO</name>
<dbReference type="PANTHER" id="PTHR43278">
    <property type="entry name" value="NAD(P)H-DEPENDENT FMN-CONTAINING OXIDOREDUCTASE YWQN-RELATED"/>
    <property type="match status" value="1"/>
</dbReference>
<dbReference type="InterPro" id="IPR029039">
    <property type="entry name" value="Flavoprotein-like_sf"/>
</dbReference>
<evidence type="ECO:0000256" key="2">
    <source>
        <dbReference type="ARBA" id="ARBA00022643"/>
    </source>
</evidence>
<dbReference type="SUPFAM" id="SSF52218">
    <property type="entry name" value="Flavoproteins"/>
    <property type="match status" value="1"/>
</dbReference>
<dbReference type="Proteomes" id="UP000237923">
    <property type="component" value="Unassembled WGS sequence"/>
</dbReference>
<dbReference type="PANTHER" id="PTHR43278:SF4">
    <property type="entry name" value="NAD(P)H-DEPENDENT FMN-CONTAINING OXIDOREDUCTASE YWQN-RELATED"/>
    <property type="match status" value="1"/>
</dbReference>
<evidence type="ECO:0000313" key="5">
    <source>
        <dbReference type="EMBL" id="SPE06794.1"/>
    </source>
</evidence>
<evidence type="ECO:0000313" key="7">
    <source>
        <dbReference type="Proteomes" id="UP000239237"/>
    </source>
</evidence>
<proteinExistence type="predicted"/>
<evidence type="ECO:0000259" key="3">
    <source>
        <dbReference type="Pfam" id="PF03358"/>
    </source>
</evidence>
<protein>
    <submittedName>
        <fullName evidence="5">NAD(P)H-dependent FMN-containing oxidoreductase YwqN</fullName>
        <ecNumber evidence="5">1.-.-.-</ecNumber>
    </submittedName>
</protein>
<keyword evidence="1" id="KW-0285">Flavoprotein</keyword>
<dbReference type="Gene3D" id="3.40.50.360">
    <property type="match status" value="1"/>
</dbReference>
<dbReference type="Pfam" id="PF03358">
    <property type="entry name" value="FMN_red"/>
    <property type="match status" value="1"/>
</dbReference>